<reference evidence="1" key="1">
    <citation type="journal article" date="2020" name="Plant Biotechnol. J.">
        <title>The pomegranate (Punica granatum L.) draft genome dissects genetic divergence between soft- and hard-seeded cultivars.</title>
        <authorList>
            <person name="Luo X."/>
            <person name="Li H."/>
            <person name="Wu Z."/>
            <person name="Yao W."/>
            <person name="Zhao P."/>
            <person name="Cao D."/>
            <person name="Yu H."/>
            <person name="Li K."/>
            <person name="Poudel K."/>
            <person name="Zhao D."/>
            <person name="Zhang F."/>
            <person name="Xia X."/>
            <person name="Chen L."/>
            <person name="Wang Q."/>
            <person name="Jing D."/>
            <person name="Cao S."/>
        </authorList>
    </citation>
    <scope>NUCLEOTIDE SEQUENCE [LARGE SCALE GENOMIC DNA]</scope>
    <source>
        <strain evidence="1">cv. Tunisia</strain>
    </source>
</reference>
<proteinExistence type="predicted"/>
<dbReference type="RefSeq" id="XP_031377740.1">
    <property type="nucleotide sequence ID" value="XM_031521880.1"/>
</dbReference>
<sequence>MGLAGFLEFLFSAGFPRIMPPCRKSSDASVPAIFSGSATVGDFASCLEYLPAGALIWGVLSLPSISISGGIPRIWIQNVIESKVISSSDILLSQGSIISLEEVVV</sequence>
<name>A0A6P8C4U0_PUNGR</name>
<dbReference type="GeneID" id="116193111"/>
<dbReference type="Proteomes" id="UP000515151">
    <property type="component" value="Chromosome 1"/>
</dbReference>
<evidence type="ECO:0000313" key="1">
    <source>
        <dbReference type="Proteomes" id="UP000515151"/>
    </source>
</evidence>
<evidence type="ECO:0000313" key="2">
    <source>
        <dbReference type="RefSeq" id="XP_031377740.1"/>
    </source>
</evidence>
<organism evidence="1 2">
    <name type="scientific">Punica granatum</name>
    <name type="common">Pomegranate</name>
    <dbReference type="NCBI Taxonomy" id="22663"/>
    <lineage>
        <taxon>Eukaryota</taxon>
        <taxon>Viridiplantae</taxon>
        <taxon>Streptophyta</taxon>
        <taxon>Embryophyta</taxon>
        <taxon>Tracheophyta</taxon>
        <taxon>Spermatophyta</taxon>
        <taxon>Magnoliopsida</taxon>
        <taxon>eudicotyledons</taxon>
        <taxon>Gunneridae</taxon>
        <taxon>Pentapetalae</taxon>
        <taxon>rosids</taxon>
        <taxon>malvids</taxon>
        <taxon>Myrtales</taxon>
        <taxon>Lythraceae</taxon>
        <taxon>Punica</taxon>
    </lineage>
</organism>
<gene>
    <name evidence="2" type="primary">LOC116193111</name>
</gene>
<dbReference type="AlphaFoldDB" id="A0A6P8C4U0"/>
<protein>
    <submittedName>
        <fullName evidence="2">Uncharacterized protein LOC116193111</fullName>
    </submittedName>
</protein>
<reference evidence="2" key="2">
    <citation type="submission" date="2025-08" db="UniProtKB">
        <authorList>
            <consortium name="RefSeq"/>
        </authorList>
    </citation>
    <scope>IDENTIFICATION</scope>
    <source>
        <tissue evidence="2">Leaf</tissue>
    </source>
</reference>
<keyword evidence="1" id="KW-1185">Reference proteome</keyword>
<accession>A0A6P8C4U0</accession>